<sequence length="141" mass="17364">MNLYYVYAVKDEIAKEYYYKTELLFRFFQEYHNHSHKNLYKLQFSFITKPFPEHSLVCLLKNSPRYNHRKLIEGKKVTKWVETRGIIEITKEMCLIQCNSFMEAEQILFQKLRMIDRCFFIAEYHLQQYGWISPQRKEMLL</sequence>
<evidence type="ECO:0000313" key="1">
    <source>
        <dbReference type="EMBL" id="SEB15531.1"/>
    </source>
</evidence>
<reference evidence="2" key="1">
    <citation type="submission" date="2016-10" db="EMBL/GenBank/DDBJ databases">
        <authorList>
            <person name="Varghese N."/>
            <person name="Submissions S."/>
        </authorList>
    </citation>
    <scope>NUCLEOTIDE SEQUENCE [LARGE SCALE GENOMIC DNA]</scope>
    <source>
        <strain evidence="2">CCM7597</strain>
    </source>
</reference>
<dbReference type="Proteomes" id="UP000198584">
    <property type="component" value="Unassembled WGS sequence"/>
</dbReference>
<keyword evidence="2" id="KW-1185">Reference proteome</keyword>
<dbReference type="InterPro" id="IPR038449">
    <property type="entry name" value="SirA_sf"/>
</dbReference>
<dbReference type="Gene3D" id="3.30.310.250">
    <property type="entry name" value="Sporulation inhibitor of replication protein SirA"/>
    <property type="match status" value="1"/>
</dbReference>
<dbReference type="EMBL" id="FNQR01000021">
    <property type="protein sequence ID" value="SEB15531.1"/>
    <property type="molecule type" value="Genomic_DNA"/>
</dbReference>
<evidence type="ECO:0000313" key="2">
    <source>
        <dbReference type="Proteomes" id="UP000198584"/>
    </source>
</evidence>
<proteinExistence type="predicted"/>
<name>A0A1H4H1N7_9BACI</name>
<dbReference type="InterPro" id="IPR019683">
    <property type="entry name" value="SirA"/>
</dbReference>
<dbReference type="AlphaFoldDB" id="A0A1H4H1N7"/>
<dbReference type="OrthoDB" id="2736584at2"/>
<dbReference type="RefSeq" id="WP_093046443.1">
    <property type="nucleotide sequence ID" value="NZ_FNQR01000021.1"/>
</dbReference>
<accession>A0A1H4H1N7</accession>
<gene>
    <name evidence="1" type="ORF">SAMN05421743_12114</name>
</gene>
<dbReference type="Pfam" id="PF10747">
    <property type="entry name" value="SirA"/>
    <property type="match status" value="1"/>
</dbReference>
<organism evidence="1 2">
    <name type="scientific">Thalassobacillus cyri</name>
    <dbReference type="NCBI Taxonomy" id="571932"/>
    <lineage>
        <taxon>Bacteria</taxon>
        <taxon>Bacillati</taxon>
        <taxon>Bacillota</taxon>
        <taxon>Bacilli</taxon>
        <taxon>Bacillales</taxon>
        <taxon>Bacillaceae</taxon>
        <taxon>Thalassobacillus</taxon>
    </lineage>
</organism>
<evidence type="ECO:0008006" key="3">
    <source>
        <dbReference type="Google" id="ProtNLM"/>
    </source>
</evidence>
<dbReference type="STRING" id="571932.SAMN05421743_12114"/>
<protein>
    <recommendedName>
        <fullName evidence="3">Sporulation inhibitor of replication protein SirA</fullName>
    </recommendedName>
</protein>